<organism evidence="1 2">
    <name type="scientific">Apiospora kogelbergensis</name>
    <dbReference type="NCBI Taxonomy" id="1337665"/>
    <lineage>
        <taxon>Eukaryota</taxon>
        <taxon>Fungi</taxon>
        <taxon>Dikarya</taxon>
        <taxon>Ascomycota</taxon>
        <taxon>Pezizomycotina</taxon>
        <taxon>Sordariomycetes</taxon>
        <taxon>Xylariomycetidae</taxon>
        <taxon>Amphisphaeriales</taxon>
        <taxon>Apiosporaceae</taxon>
        <taxon>Apiospora</taxon>
    </lineage>
</organism>
<name>A0AAW0RAS8_9PEZI</name>
<dbReference type="Proteomes" id="UP001392437">
    <property type="component" value="Unassembled WGS sequence"/>
</dbReference>
<accession>A0AAW0RAS8</accession>
<evidence type="ECO:0000313" key="2">
    <source>
        <dbReference type="Proteomes" id="UP001392437"/>
    </source>
</evidence>
<keyword evidence="2" id="KW-1185">Reference proteome</keyword>
<evidence type="ECO:0000313" key="1">
    <source>
        <dbReference type="EMBL" id="KAK8131938.1"/>
    </source>
</evidence>
<dbReference type="AlphaFoldDB" id="A0AAW0RAS8"/>
<comment type="caution">
    <text evidence="1">The sequence shown here is derived from an EMBL/GenBank/DDBJ whole genome shotgun (WGS) entry which is preliminary data.</text>
</comment>
<reference evidence="1 2" key="1">
    <citation type="submission" date="2023-01" db="EMBL/GenBank/DDBJ databases">
        <title>Analysis of 21 Apiospora genomes using comparative genomics revels a genus with tremendous synthesis potential of carbohydrate active enzymes and secondary metabolites.</title>
        <authorList>
            <person name="Sorensen T."/>
        </authorList>
    </citation>
    <scope>NUCLEOTIDE SEQUENCE [LARGE SCALE GENOMIC DNA]</scope>
    <source>
        <strain evidence="1 2">CBS 117206</strain>
    </source>
</reference>
<gene>
    <name evidence="1" type="ORF">PG999_000111</name>
</gene>
<dbReference type="EMBL" id="JAQQWP010000001">
    <property type="protein sequence ID" value="KAK8131938.1"/>
    <property type="molecule type" value="Genomic_DNA"/>
</dbReference>
<protein>
    <submittedName>
        <fullName evidence="1">Uncharacterized protein</fullName>
    </submittedName>
</protein>
<proteinExistence type="predicted"/>
<sequence length="106" mass="11380">MIRWWNRSARPACTLSEITELAAWVPADMWSIALGFAAMSSFASDAVDTAAVPTMTLGSIGEVILEGAAHGWLSIKISIGIRYLTGPGCVLTGRWMCSGNKLFVVF</sequence>